<accession>A0A1F7K963</accession>
<keyword evidence="1" id="KW-0472">Membrane</keyword>
<feature type="transmembrane region" description="Helical" evidence="1">
    <location>
        <begin position="52"/>
        <end position="72"/>
    </location>
</feature>
<feature type="transmembrane region" description="Helical" evidence="1">
    <location>
        <begin position="16"/>
        <end position="32"/>
    </location>
</feature>
<proteinExistence type="predicted"/>
<protein>
    <recommendedName>
        <fullName evidence="4">DUF1648 domain-containing protein</fullName>
    </recommendedName>
</protein>
<sequence>MNDNSTIRFLDDKHKWLVLTVVTFLLAFYWLPEQVPFFYSQALPEEKLASKYYLLVIPLFNYLFFILSDTWLSKLALKNDNMLNLIRFFRIGLAFFGYFLFLRIIILII</sequence>
<keyword evidence="1" id="KW-0812">Transmembrane</keyword>
<feature type="transmembrane region" description="Helical" evidence="1">
    <location>
        <begin position="84"/>
        <end position="108"/>
    </location>
</feature>
<gene>
    <name evidence="2" type="ORF">A2209_03750</name>
</gene>
<dbReference type="Proteomes" id="UP000178450">
    <property type="component" value="Unassembled WGS sequence"/>
</dbReference>
<evidence type="ECO:0008006" key="4">
    <source>
        <dbReference type="Google" id="ProtNLM"/>
    </source>
</evidence>
<dbReference type="EMBL" id="MGBG01000021">
    <property type="protein sequence ID" value="OGK64402.1"/>
    <property type="molecule type" value="Genomic_DNA"/>
</dbReference>
<evidence type="ECO:0000256" key="1">
    <source>
        <dbReference type="SAM" id="Phobius"/>
    </source>
</evidence>
<organism evidence="2 3">
    <name type="scientific">Candidatus Roizmanbacteria bacterium RIFOXYA1_FULL_41_12</name>
    <dbReference type="NCBI Taxonomy" id="1802082"/>
    <lineage>
        <taxon>Bacteria</taxon>
        <taxon>Candidatus Roizmaniibacteriota</taxon>
    </lineage>
</organism>
<reference evidence="2 3" key="1">
    <citation type="journal article" date="2016" name="Nat. Commun.">
        <title>Thousands of microbial genomes shed light on interconnected biogeochemical processes in an aquifer system.</title>
        <authorList>
            <person name="Anantharaman K."/>
            <person name="Brown C.T."/>
            <person name="Hug L.A."/>
            <person name="Sharon I."/>
            <person name="Castelle C.J."/>
            <person name="Probst A.J."/>
            <person name="Thomas B.C."/>
            <person name="Singh A."/>
            <person name="Wilkins M.J."/>
            <person name="Karaoz U."/>
            <person name="Brodie E.L."/>
            <person name="Williams K.H."/>
            <person name="Hubbard S.S."/>
            <person name="Banfield J.F."/>
        </authorList>
    </citation>
    <scope>NUCLEOTIDE SEQUENCE [LARGE SCALE GENOMIC DNA]</scope>
</reference>
<keyword evidence="1" id="KW-1133">Transmembrane helix</keyword>
<dbReference type="AlphaFoldDB" id="A0A1F7K963"/>
<evidence type="ECO:0000313" key="3">
    <source>
        <dbReference type="Proteomes" id="UP000178450"/>
    </source>
</evidence>
<evidence type="ECO:0000313" key="2">
    <source>
        <dbReference type="EMBL" id="OGK64402.1"/>
    </source>
</evidence>
<comment type="caution">
    <text evidence="2">The sequence shown here is derived from an EMBL/GenBank/DDBJ whole genome shotgun (WGS) entry which is preliminary data.</text>
</comment>
<name>A0A1F7K963_9BACT</name>